<organism evidence="4 5">
    <name type="scientific">Marinifilum flexuosum</name>
    <dbReference type="NCBI Taxonomy" id="1117708"/>
    <lineage>
        <taxon>Bacteria</taxon>
        <taxon>Pseudomonadati</taxon>
        <taxon>Bacteroidota</taxon>
        <taxon>Bacteroidia</taxon>
        <taxon>Marinilabiliales</taxon>
        <taxon>Marinifilaceae</taxon>
    </lineage>
</organism>
<dbReference type="Pfam" id="PF00440">
    <property type="entry name" value="TetR_N"/>
    <property type="match status" value="1"/>
</dbReference>
<evidence type="ECO:0000256" key="1">
    <source>
        <dbReference type="ARBA" id="ARBA00023125"/>
    </source>
</evidence>
<feature type="DNA-binding region" description="H-T-H motif" evidence="2">
    <location>
        <begin position="25"/>
        <end position="44"/>
    </location>
</feature>
<name>A0A419X5N9_9BACT</name>
<dbReference type="GO" id="GO:0003677">
    <property type="term" value="F:DNA binding"/>
    <property type="evidence" value="ECO:0007669"/>
    <property type="project" value="UniProtKB-UniRule"/>
</dbReference>
<comment type="caution">
    <text evidence="4">The sequence shown here is derived from an EMBL/GenBank/DDBJ whole genome shotgun (WGS) entry which is preliminary data.</text>
</comment>
<dbReference type="OrthoDB" id="881297at2"/>
<dbReference type="SUPFAM" id="SSF46689">
    <property type="entry name" value="Homeodomain-like"/>
    <property type="match status" value="1"/>
</dbReference>
<evidence type="ECO:0000313" key="5">
    <source>
        <dbReference type="Proteomes" id="UP000284531"/>
    </source>
</evidence>
<keyword evidence="1 2" id="KW-0238">DNA-binding</keyword>
<dbReference type="Gene3D" id="1.10.357.10">
    <property type="entry name" value="Tetracycline Repressor, domain 2"/>
    <property type="match status" value="1"/>
</dbReference>
<dbReference type="PRINTS" id="PR00455">
    <property type="entry name" value="HTHTETR"/>
</dbReference>
<gene>
    <name evidence="4" type="ORF">BXY64_0033</name>
</gene>
<dbReference type="PANTHER" id="PTHR43479:SF11">
    <property type="entry name" value="ACREF_ENVCD OPERON REPRESSOR-RELATED"/>
    <property type="match status" value="1"/>
</dbReference>
<dbReference type="InterPro" id="IPR009057">
    <property type="entry name" value="Homeodomain-like_sf"/>
</dbReference>
<dbReference type="AlphaFoldDB" id="A0A419X5N9"/>
<protein>
    <submittedName>
        <fullName evidence="4">TetR family transcriptional regulator</fullName>
    </submittedName>
</protein>
<dbReference type="RefSeq" id="WP_120237982.1">
    <property type="nucleotide sequence ID" value="NZ_RAPQ01000008.1"/>
</dbReference>
<dbReference type="InterPro" id="IPR050624">
    <property type="entry name" value="HTH-type_Tx_Regulator"/>
</dbReference>
<dbReference type="PROSITE" id="PS50977">
    <property type="entry name" value="HTH_TETR_2"/>
    <property type="match status" value="1"/>
</dbReference>
<dbReference type="InterPro" id="IPR001647">
    <property type="entry name" value="HTH_TetR"/>
</dbReference>
<feature type="domain" description="HTH tetR-type" evidence="3">
    <location>
        <begin position="2"/>
        <end position="62"/>
    </location>
</feature>
<keyword evidence="5" id="KW-1185">Reference proteome</keyword>
<reference evidence="4 5" key="1">
    <citation type="submission" date="2018-09" db="EMBL/GenBank/DDBJ databases">
        <title>Genomic Encyclopedia of Archaeal and Bacterial Type Strains, Phase II (KMG-II): from individual species to whole genera.</title>
        <authorList>
            <person name="Goeker M."/>
        </authorList>
    </citation>
    <scope>NUCLEOTIDE SEQUENCE [LARGE SCALE GENOMIC DNA]</scope>
    <source>
        <strain evidence="4 5">DSM 21950</strain>
    </source>
</reference>
<evidence type="ECO:0000259" key="3">
    <source>
        <dbReference type="PROSITE" id="PS50977"/>
    </source>
</evidence>
<dbReference type="EMBL" id="RAPQ01000008">
    <property type="protein sequence ID" value="RKE03046.1"/>
    <property type="molecule type" value="Genomic_DNA"/>
</dbReference>
<accession>A0A419X5N9</accession>
<evidence type="ECO:0000313" key="4">
    <source>
        <dbReference type="EMBL" id="RKE03046.1"/>
    </source>
</evidence>
<sequence length="202" mass="24253">MKNQRTDIIEVCWELFFQFGIKSVSMDDIASKLGISKKTIYQHFKNKSDLVEQALEWQINHPRFSFQSEEVSHLNAIDQYIAFYKFVISQIENSCDSMRYDLRKYYPKLWHKFHRTNLSRFQTELAQNLEQGIKEDLFRPEINIEWISKTMARFYLNMAETDNVILEKEDISNIEFHKELGIYHLHGVCTNKGIEYFKNNFK</sequence>
<dbReference type="Proteomes" id="UP000284531">
    <property type="component" value="Unassembled WGS sequence"/>
</dbReference>
<proteinExistence type="predicted"/>
<evidence type="ECO:0000256" key="2">
    <source>
        <dbReference type="PROSITE-ProRule" id="PRU00335"/>
    </source>
</evidence>
<dbReference type="PANTHER" id="PTHR43479">
    <property type="entry name" value="ACREF/ENVCD OPERON REPRESSOR-RELATED"/>
    <property type="match status" value="1"/>
</dbReference>